<name>A0ABX2D4F6_9CYAN</name>
<accession>A0ABX2D4F6</accession>
<protein>
    <submittedName>
        <fullName evidence="1">Uncharacterized protein</fullName>
    </submittedName>
</protein>
<evidence type="ECO:0000313" key="2">
    <source>
        <dbReference type="Proteomes" id="UP000702425"/>
    </source>
</evidence>
<reference evidence="1 2" key="1">
    <citation type="journal article" date="2020" name="Sci. Rep.">
        <title>A novel cyanobacterial geosmin producer, revising GeoA distribution and dispersion patterns in Bacteria.</title>
        <authorList>
            <person name="Churro C."/>
            <person name="Semedo-Aguiar A.P."/>
            <person name="Silva A.D."/>
            <person name="Pereira-Leal J.B."/>
            <person name="Leite R.B."/>
        </authorList>
    </citation>
    <scope>NUCLEOTIDE SEQUENCE [LARGE SCALE GENOMIC DNA]</scope>
    <source>
        <strain evidence="1 2">IPMA8</strain>
    </source>
</reference>
<dbReference type="EMBL" id="SRRZ01000088">
    <property type="protein sequence ID" value="NQE36530.1"/>
    <property type="molecule type" value="Genomic_DNA"/>
</dbReference>
<gene>
    <name evidence="1" type="ORF">E5S67_04295</name>
</gene>
<organism evidence="1 2">
    <name type="scientific">Microcoleus asticus IPMA8</name>
    <dbReference type="NCBI Taxonomy" id="2563858"/>
    <lineage>
        <taxon>Bacteria</taxon>
        <taxon>Bacillati</taxon>
        <taxon>Cyanobacteriota</taxon>
        <taxon>Cyanophyceae</taxon>
        <taxon>Oscillatoriophycideae</taxon>
        <taxon>Oscillatoriales</taxon>
        <taxon>Microcoleaceae</taxon>
        <taxon>Microcoleus</taxon>
        <taxon>Microcoleus asticus</taxon>
    </lineage>
</organism>
<keyword evidence="2" id="KW-1185">Reference proteome</keyword>
<comment type="caution">
    <text evidence="1">The sequence shown here is derived from an EMBL/GenBank/DDBJ whole genome shotgun (WGS) entry which is preliminary data.</text>
</comment>
<dbReference type="Proteomes" id="UP000702425">
    <property type="component" value="Unassembled WGS sequence"/>
</dbReference>
<evidence type="ECO:0000313" key="1">
    <source>
        <dbReference type="EMBL" id="NQE36530.1"/>
    </source>
</evidence>
<sequence>MAIVILTDFGNEAGIQSRSITAQYPLAAKCEARYGEGFSEEL</sequence>
<proteinExistence type="predicted"/>